<comment type="similarity">
    <text evidence="1">Belongs to the bacterial solute-binding protein 1 family.</text>
</comment>
<keyword evidence="5" id="KW-1185">Reference proteome</keyword>
<accession>A0A3P3RCE0</accession>
<reference evidence="4 5" key="1">
    <citation type="submission" date="2018-11" db="EMBL/GenBank/DDBJ databases">
        <title>Taxonoimc description of Halomarina strain SPP-AMP-1.</title>
        <authorList>
            <person name="Pal Y."/>
            <person name="Srinivasana K."/>
            <person name="Verma A."/>
            <person name="Kumar P."/>
        </authorList>
    </citation>
    <scope>NUCLEOTIDE SEQUENCE [LARGE SCALE GENOMIC DNA]</scope>
    <source>
        <strain evidence="4 5">SPP-AMP-1</strain>
    </source>
</reference>
<organism evidence="4 5">
    <name type="scientific">Halocatena pleomorpha</name>
    <dbReference type="NCBI Taxonomy" id="1785090"/>
    <lineage>
        <taxon>Archaea</taxon>
        <taxon>Methanobacteriati</taxon>
        <taxon>Methanobacteriota</taxon>
        <taxon>Stenosarchaea group</taxon>
        <taxon>Halobacteria</taxon>
        <taxon>Halobacteriales</taxon>
        <taxon>Natronomonadaceae</taxon>
        <taxon>Halocatena</taxon>
    </lineage>
</organism>
<evidence type="ECO:0000256" key="2">
    <source>
        <dbReference type="ARBA" id="ARBA00022448"/>
    </source>
</evidence>
<dbReference type="Proteomes" id="UP000282322">
    <property type="component" value="Unassembled WGS sequence"/>
</dbReference>
<name>A0A3P3RCE0_9EURY</name>
<keyword evidence="3" id="KW-0732">Signal</keyword>
<dbReference type="SUPFAM" id="SSF53850">
    <property type="entry name" value="Periplasmic binding protein-like II"/>
    <property type="match status" value="1"/>
</dbReference>
<dbReference type="Gene3D" id="3.40.190.10">
    <property type="entry name" value="Periplasmic binding protein-like II"/>
    <property type="match status" value="2"/>
</dbReference>
<dbReference type="EMBL" id="RRCH01000023">
    <property type="protein sequence ID" value="RRJ30143.1"/>
    <property type="molecule type" value="Genomic_DNA"/>
</dbReference>
<dbReference type="PANTHER" id="PTHR43649">
    <property type="entry name" value="ARABINOSE-BINDING PROTEIN-RELATED"/>
    <property type="match status" value="1"/>
</dbReference>
<sequence length="478" mass="52023">MSERSHRGVRSVDRRALLRTVGAGGIVSLAGCLGWGETSNGSNGTTIQITAPDEWRNAASKVTRNLHDAGMSENIHIEMASPGQTTDDSLAQYQQWLSAGLSTPDLLVCDVGWIRPFVVREQLLSLDDVLPAETLARIRERYVTQSVQSATGDDGNLYAVPLYPDLPTIQYRRDLVESAGYDWQQHATDPLSWKRFAAEITDVYEQSDVEYGFNWQAASELQLACCVFNEFLSSWGGAYFGNPEENLYTIGDRPVTVTEKPVLDSLRMARTFIHGTDAPDTLDGFTGEITSTDAFQWGLSPSMRPFTQGNAVALRNWPYSININGASDVLGKSMGVMPIPYGVPDGNGTYPGTGGSIAALGGWNYAVNPETDHLDACVEFLQALTTESFQLANFSLIGHIPPIPDVLASATDVSIMGRYVETLTYASEHSLARPATAIWPEQSQVVAQEANGVIMGDTTPEAGMERLANRLERIEGSV</sequence>
<gene>
    <name evidence="4" type="ORF">EIK79_11215</name>
</gene>
<comment type="caution">
    <text evidence="4">The sequence shown here is derived from an EMBL/GenBank/DDBJ whole genome shotgun (WGS) entry which is preliminary data.</text>
</comment>
<evidence type="ECO:0000256" key="3">
    <source>
        <dbReference type="ARBA" id="ARBA00022729"/>
    </source>
</evidence>
<dbReference type="Pfam" id="PF13416">
    <property type="entry name" value="SBP_bac_8"/>
    <property type="match status" value="1"/>
</dbReference>
<evidence type="ECO:0000313" key="5">
    <source>
        <dbReference type="Proteomes" id="UP000282322"/>
    </source>
</evidence>
<evidence type="ECO:0000313" key="4">
    <source>
        <dbReference type="EMBL" id="RRJ30143.1"/>
    </source>
</evidence>
<dbReference type="PROSITE" id="PS51257">
    <property type="entry name" value="PROKAR_LIPOPROTEIN"/>
    <property type="match status" value="1"/>
</dbReference>
<protein>
    <submittedName>
        <fullName evidence="4">Extracellular solute-binding protein</fullName>
    </submittedName>
</protein>
<dbReference type="InterPro" id="IPR006059">
    <property type="entry name" value="SBP"/>
</dbReference>
<keyword evidence="2" id="KW-0813">Transport</keyword>
<dbReference type="AlphaFoldDB" id="A0A3P3RCE0"/>
<dbReference type="OrthoDB" id="328108at2157"/>
<dbReference type="PANTHER" id="PTHR43649:SF34">
    <property type="entry name" value="ABC TRANSPORTER PERIPLASMIC-BINDING PROTEIN YCJN-RELATED"/>
    <property type="match status" value="1"/>
</dbReference>
<evidence type="ECO:0000256" key="1">
    <source>
        <dbReference type="ARBA" id="ARBA00008520"/>
    </source>
</evidence>
<proteinExistence type="inferred from homology"/>
<dbReference type="InterPro" id="IPR050490">
    <property type="entry name" value="Bact_solute-bd_prot1"/>
</dbReference>
<dbReference type="RefSeq" id="WP_124955216.1">
    <property type="nucleotide sequence ID" value="NZ_RRCH01000023.1"/>
</dbReference>